<protein>
    <submittedName>
        <fullName evidence="1">Uncharacterized protein</fullName>
    </submittedName>
</protein>
<organism evidence="1 2">
    <name type="scientific">Bradyrhizobium japonicum</name>
    <dbReference type="NCBI Taxonomy" id="375"/>
    <lineage>
        <taxon>Bacteria</taxon>
        <taxon>Pseudomonadati</taxon>
        <taxon>Pseudomonadota</taxon>
        <taxon>Alphaproteobacteria</taxon>
        <taxon>Hyphomicrobiales</taxon>
        <taxon>Nitrobacteraceae</taxon>
        <taxon>Bradyrhizobium</taxon>
    </lineage>
</organism>
<name>A0ABV2RSX2_BRAJP</name>
<sequence length="72" mass="7830">MTYTVGFRKRSNVAVLTTEVPTANHALAVIATVEQSVGKLDFIRSPQEGDIGIEMLRLLAKEEAKGMSQTPI</sequence>
<proteinExistence type="predicted"/>
<keyword evidence="2" id="KW-1185">Reference proteome</keyword>
<dbReference type="Proteomes" id="UP001549291">
    <property type="component" value="Unassembled WGS sequence"/>
</dbReference>
<gene>
    <name evidence="1" type="ORF">ABIF63_003548</name>
</gene>
<evidence type="ECO:0000313" key="2">
    <source>
        <dbReference type="Proteomes" id="UP001549291"/>
    </source>
</evidence>
<dbReference type="RefSeq" id="WP_038959987.1">
    <property type="nucleotide sequence ID" value="NZ_CP066351.1"/>
</dbReference>
<accession>A0ABV2RSX2</accession>
<reference evidence="1 2" key="1">
    <citation type="submission" date="2024-06" db="EMBL/GenBank/DDBJ databases">
        <title>Genomic Encyclopedia of Type Strains, Phase V (KMG-V): Genome sequencing to study the core and pangenomes of soil and plant-associated prokaryotes.</title>
        <authorList>
            <person name="Whitman W."/>
        </authorList>
    </citation>
    <scope>NUCLEOTIDE SEQUENCE [LARGE SCALE GENOMIC DNA]</scope>
    <source>
        <strain evidence="1 2">USDA 160</strain>
    </source>
</reference>
<comment type="caution">
    <text evidence="1">The sequence shown here is derived from an EMBL/GenBank/DDBJ whole genome shotgun (WGS) entry which is preliminary data.</text>
</comment>
<dbReference type="EMBL" id="JBEPTQ010000002">
    <property type="protein sequence ID" value="MET4719442.1"/>
    <property type="molecule type" value="Genomic_DNA"/>
</dbReference>
<evidence type="ECO:0000313" key="1">
    <source>
        <dbReference type="EMBL" id="MET4719442.1"/>
    </source>
</evidence>